<evidence type="ECO:0000259" key="2">
    <source>
        <dbReference type="Pfam" id="PF00644"/>
    </source>
</evidence>
<feature type="domain" description="PARP catalytic" evidence="2">
    <location>
        <begin position="296"/>
        <end position="373"/>
    </location>
</feature>
<dbReference type="GO" id="GO:0006886">
    <property type="term" value="P:intracellular protein transport"/>
    <property type="evidence" value="ECO:0007669"/>
    <property type="project" value="InterPro"/>
</dbReference>
<dbReference type="GO" id="GO:0005524">
    <property type="term" value="F:ATP binding"/>
    <property type="evidence" value="ECO:0007669"/>
    <property type="project" value="InterPro"/>
</dbReference>
<dbReference type="Gene3D" id="3.90.228.10">
    <property type="match status" value="1"/>
</dbReference>
<dbReference type="GO" id="GO:0005829">
    <property type="term" value="C:cytosol"/>
    <property type="evidence" value="ECO:0007669"/>
    <property type="project" value="TreeGrafter"/>
</dbReference>
<dbReference type="InterPro" id="IPR036266">
    <property type="entry name" value="SecA_Wing/Scaffold_sf"/>
</dbReference>
<feature type="compositionally biased region" description="Basic and acidic residues" evidence="1">
    <location>
        <begin position="493"/>
        <end position="513"/>
    </location>
</feature>
<sequence length="989" mass="107783">MPPPVDAVPGWSAADGGATEDAGDGVARTSVSATGCPPSPCLSDLQCSSGPRESQTREVRCQPSRAVAQISLRSSFHEPPLCSRQLPRLPPPGSAKAQRALQNATGCNICSACQIYTPLVRTVTAPGTGPEISAAERRARTAYVPLQAWNFRAAKPKTPQSVTQTAAADTTRRLSEPALTANEELVEHTDALPGRQERHEILDRQGKYRANRREVLDVNELALIQRRVPKPWELQHPFAKEIEEDKALTSVANENGSGGQGGFKQVQDQFMRTHGQQIKERLSEVFHGPITINRAEVGRPAQQRFLDAMSEGYQLRPTFHGSNASNYSSICSRGLLIPGRGNELKVVNGSVHGKGIYTATLENPRLSAGFCSDPKMLVCGVLDDSRAVAQNRNLVGYAGYAVKAESHAIKHVGDAVVVFDERRVVPLLQASAAGFQHRRYTAAPPAAAGTAAVQVLGNWAPKKAAASYNPNQVQCNTGTIAKGTHQVYHVRTEEAVESTSEKIARGTTEDTRRGGTQVGDNRKCTQDCPRPPFCKGDPRSMAGRAAAERAQSLSLGRVLLAIPSKKLDQHLTNADFSLEAETMSSVEHLSLRVTGVPCFLLRSLALWHVLLVSLTLVVQWVAFDGSGREVFGSIAILTTRIAVPLSGVRAGSVQEDPPRDEVAEGQPGHDTLLGLGKVMSASMKLGRPEMLKEKAGSGGPAGAAAVTAFLQGEAQKAFTRKLEEIESTGPGLTAMVTRQVLLMQLDQFWQQHLKNMDFMKTGVTLRAYGQKNPLTEYKLEGYQVFLKMMSKIRRNALYNIFLFQPRKLTPMTRDRVKSMIPNRETRRKQMEELKKSEAYQLEKEARGVVQEKGSAARSMNLARLSLNIRQVLEAREGLGELALASFSELKETFARSGLLTLGDQLVWAQACSEFELLEDEVEGEIYIGLVGLGPGQSWERDSRNEMVPQLGLRFCAKGWDSAILCNIHIVCIPRTTALLSKALQSSSLL</sequence>
<evidence type="ECO:0000313" key="4">
    <source>
        <dbReference type="EMBL" id="CAE6926509.1"/>
    </source>
</evidence>
<dbReference type="InterPro" id="IPR000185">
    <property type="entry name" value="SecA"/>
</dbReference>
<dbReference type="SUPFAM" id="SSF56399">
    <property type="entry name" value="ADP-ribosylation"/>
    <property type="match status" value="1"/>
</dbReference>
<keyword evidence="5" id="KW-1185">Reference proteome</keyword>
<protein>
    <submittedName>
        <fullName evidence="4">SecA protein</fullName>
    </submittedName>
</protein>
<dbReference type="AlphaFoldDB" id="A0A812GCZ2"/>
<dbReference type="GO" id="GO:0006605">
    <property type="term" value="P:protein targeting"/>
    <property type="evidence" value="ECO:0007669"/>
    <property type="project" value="InterPro"/>
</dbReference>
<evidence type="ECO:0000259" key="3">
    <source>
        <dbReference type="Pfam" id="PF07516"/>
    </source>
</evidence>
<comment type="caution">
    <text evidence="4">The sequence shown here is derived from an EMBL/GenBank/DDBJ whole genome shotgun (WGS) entry which is preliminary data.</text>
</comment>
<gene>
    <name evidence="4" type="primary">secA</name>
    <name evidence="4" type="ORF">SNAT2548_LOCUS670</name>
</gene>
<accession>A0A812GCZ2</accession>
<organism evidence="4 5">
    <name type="scientific">Symbiodinium natans</name>
    <dbReference type="NCBI Taxonomy" id="878477"/>
    <lineage>
        <taxon>Eukaryota</taxon>
        <taxon>Sar</taxon>
        <taxon>Alveolata</taxon>
        <taxon>Dinophyceae</taxon>
        <taxon>Suessiales</taxon>
        <taxon>Symbiodiniaceae</taxon>
        <taxon>Symbiodinium</taxon>
    </lineage>
</organism>
<dbReference type="PANTHER" id="PTHR30612:SF0">
    <property type="entry name" value="CHLOROPLAST PROTEIN-TRANSPORTING ATPASE"/>
    <property type="match status" value="1"/>
</dbReference>
<dbReference type="Pfam" id="PF00644">
    <property type="entry name" value="PARP"/>
    <property type="match status" value="1"/>
</dbReference>
<feature type="domain" description="SecA Wing/Scaffold" evidence="3">
    <location>
        <begin position="694"/>
        <end position="803"/>
    </location>
</feature>
<feature type="region of interest" description="Disordered" evidence="1">
    <location>
        <begin position="493"/>
        <end position="524"/>
    </location>
</feature>
<feature type="region of interest" description="Disordered" evidence="1">
    <location>
        <begin position="1"/>
        <end position="33"/>
    </location>
</feature>
<evidence type="ECO:0000256" key="1">
    <source>
        <dbReference type="SAM" id="MobiDB-lite"/>
    </source>
</evidence>
<dbReference type="InterPro" id="IPR011116">
    <property type="entry name" value="SecA_Wing/Scaffold"/>
</dbReference>
<dbReference type="GO" id="GO:0017038">
    <property type="term" value="P:protein import"/>
    <property type="evidence" value="ECO:0007669"/>
    <property type="project" value="InterPro"/>
</dbReference>
<evidence type="ECO:0000313" key="5">
    <source>
        <dbReference type="Proteomes" id="UP000604046"/>
    </source>
</evidence>
<dbReference type="Proteomes" id="UP000604046">
    <property type="component" value="Unassembled WGS sequence"/>
</dbReference>
<dbReference type="EMBL" id="CAJNDS010000033">
    <property type="protein sequence ID" value="CAE6926509.1"/>
    <property type="molecule type" value="Genomic_DNA"/>
</dbReference>
<dbReference type="OrthoDB" id="433227at2759"/>
<name>A0A812GCZ2_9DINO</name>
<reference evidence="4" key="1">
    <citation type="submission" date="2021-02" db="EMBL/GenBank/DDBJ databases">
        <authorList>
            <person name="Dougan E. K."/>
            <person name="Rhodes N."/>
            <person name="Thang M."/>
            <person name="Chan C."/>
        </authorList>
    </citation>
    <scope>NUCLEOTIDE SEQUENCE</scope>
</reference>
<dbReference type="SUPFAM" id="SSF81886">
    <property type="entry name" value="Helical scaffold and wing domains of SecA"/>
    <property type="match status" value="1"/>
</dbReference>
<dbReference type="GO" id="GO:0005886">
    <property type="term" value="C:plasma membrane"/>
    <property type="evidence" value="ECO:0007669"/>
    <property type="project" value="TreeGrafter"/>
</dbReference>
<proteinExistence type="predicted"/>
<dbReference type="InterPro" id="IPR012317">
    <property type="entry name" value="Poly(ADP-ribose)pol_cat_dom"/>
</dbReference>
<dbReference type="GO" id="GO:0003950">
    <property type="term" value="F:NAD+ poly-ADP-ribosyltransferase activity"/>
    <property type="evidence" value="ECO:0007669"/>
    <property type="project" value="InterPro"/>
</dbReference>
<dbReference type="PANTHER" id="PTHR30612">
    <property type="entry name" value="SECA INNER MEMBRANE COMPONENT OF SEC PROTEIN SECRETION SYSTEM"/>
    <property type="match status" value="1"/>
</dbReference>
<dbReference type="Gene3D" id="1.10.3060.10">
    <property type="entry name" value="Helical scaffold and wing domains of SecA"/>
    <property type="match status" value="1"/>
</dbReference>
<dbReference type="Pfam" id="PF07516">
    <property type="entry name" value="SecA_SW"/>
    <property type="match status" value="1"/>
</dbReference>